<evidence type="ECO:0000313" key="2">
    <source>
        <dbReference type="Proteomes" id="UP000254701"/>
    </source>
</evidence>
<sequence>MARSKRAEKLTESEIEAIVLAAIPLRKAIQQCFISLRPFNETYSLLNDHVNSLDAVLGKITGRSIDYRGRDLGLLPRRDV</sequence>
<protein>
    <submittedName>
        <fullName evidence="1">Uncharacterized protein</fullName>
    </submittedName>
</protein>
<evidence type="ECO:0000313" key="1">
    <source>
        <dbReference type="EMBL" id="SUU90809.1"/>
    </source>
</evidence>
<dbReference type="Proteomes" id="UP000254701">
    <property type="component" value="Unassembled WGS sequence"/>
</dbReference>
<reference evidence="1 2" key="1">
    <citation type="submission" date="2018-06" db="EMBL/GenBank/DDBJ databases">
        <authorList>
            <consortium name="Pathogen Informatics"/>
            <person name="Doyle S."/>
        </authorList>
    </citation>
    <scope>NUCLEOTIDE SEQUENCE [LARGE SCALE GENOMIC DNA]</scope>
    <source>
        <strain evidence="1 2">NCTC10684</strain>
    </source>
</reference>
<organism evidence="1 2">
    <name type="scientific">Aminobacter aminovorans</name>
    <name type="common">Chelatobacter heintzii</name>
    <dbReference type="NCBI Taxonomy" id="83263"/>
    <lineage>
        <taxon>Bacteria</taxon>
        <taxon>Pseudomonadati</taxon>
        <taxon>Pseudomonadota</taxon>
        <taxon>Alphaproteobacteria</taxon>
        <taxon>Hyphomicrobiales</taxon>
        <taxon>Phyllobacteriaceae</taxon>
        <taxon>Aminobacter</taxon>
    </lineage>
</organism>
<gene>
    <name evidence="1" type="ORF">NCTC10684_04067</name>
</gene>
<dbReference type="AlphaFoldDB" id="A0A380WPB2"/>
<dbReference type="EMBL" id="UFSM01000001">
    <property type="protein sequence ID" value="SUU90809.1"/>
    <property type="molecule type" value="Genomic_DNA"/>
</dbReference>
<accession>A0A380WPB2</accession>
<proteinExistence type="predicted"/>
<name>A0A380WPB2_AMIAI</name>